<dbReference type="Pfam" id="PF02545">
    <property type="entry name" value="Maf"/>
    <property type="match status" value="1"/>
</dbReference>
<organism evidence="3 4">
    <name type="scientific">Helicobacter macacae MIT 99-5501</name>
    <dbReference type="NCBI Taxonomy" id="1357400"/>
    <lineage>
        <taxon>Bacteria</taxon>
        <taxon>Pseudomonadati</taxon>
        <taxon>Campylobacterota</taxon>
        <taxon>Epsilonproteobacteria</taxon>
        <taxon>Campylobacterales</taxon>
        <taxon>Helicobacteraceae</taxon>
        <taxon>Helicobacter</taxon>
    </lineage>
</organism>
<dbReference type="GO" id="GO:0047429">
    <property type="term" value="F:nucleoside triphosphate diphosphatase activity"/>
    <property type="evidence" value="ECO:0007669"/>
    <property type="project" value="InterPro"/>
</dbReference>
<name>V8CDR1_9HELI</name>
<dbReference type="InterPro" id="IPR003697">
    <property type="entry name" value="Maf-like"/>
</dbReference>
<dbReference type="EMBL" id="AZJI01000001">
    <property type="protein sequence ID" value="ETD25160.1"/>
    <property type="molecule type" value="Genomic_DNA"/>
</dbReference>
<dbReference type="SUPFAM" id="SSF52972">
    <property type="entry name" value="ITPase-like"/>
    <property type="match status" value="1"/>
</dbReference>
<dbReference type="PATRIC" id="fig|1357400.3.peg.678"/>
<sequence>MILASTSSTRAKILEGFGVGFCQVDSGFDEEGLFEALLGEATKRVREFRECEGRDLRLQGGFYLQGDFCKNLSSNTLAHIKNLIGENVEGYLALNPKQIAWECAKGKLESALKKITQNHFTSSGSLREKNMQEVLKEGVLACDSVVVVHLPHIAKNLSANPTAKSALAMKSSIAPNSALTPKPTLTTKSLIAPKPATTTKSTQNLDSSLDFEVGFSQNQISTKSEDAKNNDTRNQHIKNQNTKNHARTNLLLRKAKTPTQARIMLELQSGNPISIITAFAYQSHKGFFCNIDCAEFLLDEFCQDDIEQYVKSSLWQGSAGCVKVEGFHKGYILSQKGLESCALGLSFERILPFLGII</sequence>
<keyword evidence="1" id="KW-0378">Hydrolase</keyword>
<reference evidence="3 4" key="1">
    <citation type="journal article" date="2014" name="Genome Announc.">
        <title>Draft genome sequences of six enterohepatic helicobacter species isolated from humans and one from rhesus macaques.</title>
        <authorList>
            <person name="Shen Z."/>
            <person name="Sheh A."/>
            <person name="Young S.K."/>
            <person name="Abouelliel A."/>
            <person name="Ward D.V."/>
            <person name="Earl A.M."/>
            <person name="Fox J.G."/>
        </authorList>
    </citation>
    <scope>NUCLEOTIDE SEQUENCE [LARGE SCALE GENOMIC DNA]</scope>
    <source>
        <strain evidence="3 4">MIT 99-5501</strain>
    </source>
</reference>
<evidence type="ECO:0000313" key="4">
    <source>
        <dbReference type="Proteomes" id="UP000018731"/>
    </source>
</evidence>
<evidence type="ECO:0008006" key="5">
    <source>
        <dbReference type="Google" id="ProtNLM"/>
    </source>
</evidence>
<keyword evidence="4" id="KW-1185">Reference proteome</keyword>
<keyword evidence="2" id="KW-0546">Nucleotide metabolism</keyword>
<comment type="caution">
    <text evidence="3">The sequence shown here is derived from an EMBL/GenBank/DDBJ whole genome shotgun (WGS) entry which is preliminary data.</text>
</comment>
<proteinExistence type="predicted"/>
<dbReference type="HOGENOM" id="CLU_775617_0_0_7"/>
<dbReference type="eggNOG" id="COG0424">
    <property type="taxonomic scope" value="Bacteria"/>
</dbReference>
<evidence type="ECO:0000256" key="1">
    <source>
        <dbReference type="ARBA" id="ARBA00022801"/>
    </source>
</evidence>
<dbReference type="InterPro" id="IPR029001">
    <property type="entry name" value="ITPase-like_fam"/>
</dbReference>
<gene>
    <name evidence="3" type="ORF">HMPREF2086_00495</name>
</gene>
<protein>
    <recommendedName>
        <fullName evidence="5">Septum formation protein Maf</fullName>
    </recommendedName>
</protein>
<dbReference type="Proteomes" id="UP000018731">
    <property type="component" value="Unassembled WGS sequence"/>
</dbReference>
<evidence type="ECO:0000313" key="3">
    <source>
        <dbReference type="EMBL" id="ETD25160.1"/>
    </source>
</evidence>
<dbReference type="STRING" id="1357400.HMPREF2086_00495"/>
<dbReference type="GO" id="GO:0009117">
    <property type="term" value="P:nucleotide metabolic process"/>
    <property type="evidence" value="ECO:0007669"/>
    <property type="project" value="UniProtKB-KW"/>
</dbReference>
<dbReference type="AlphaFoldDB" id="V8CDR1"/>
<dbReference type="Gene3D" id="3.90.950.10">
    <property type="match status" value="2"/>
</dbReference>
<accession>V8CDR1</accession>
<evidence type="ECO:0000256" key="2">
    <source>
        <dbReference type="ARBA" id="ARBA00023080"/>
    </source>
</evidence>